<dbReference type="PANTHER" id="PTHR46791">
    <property type="entry name" value="EXPRESSED PROTEIN"/>
    <property type="match status" value="1"/>
</dbReference>
<dbReference type="InterPro" id="IPR058913">
    <property type="entry name" value="Integrase_dom_put"/>
</dbReference>
<evidence type="ECO:0000259" key="1">
    <source>
        <dbReference type="Pfam" id="PF24764"/>
    </source>
</evidence>
<organism evidence="2 3">
    <name type="scientific">Mugilogobius chulae</name>
    <name type="common">yellowstripe goby</name>
    <dbReference type="NCBI Taxonomy" id="88201"/>
    <lineage>
        <taxon>Eukaryota</taxon>
        <taxon>Metazoa</taxon>
        <taxon>Chordata</taxon>
        <taxon>Craniata</taxon>
        <taxon>Vertebrata</taxon>
        <taxon>Euteleostomi</taxon>
        <taxon>Actinopterygii</taxon>
        <taxon>Neopterygii</taxon>
        <taxon>Teleostei</taxon>
        <taxon>Neoteleostei</taxon>
        <taxon>Acanthomorphata</taxon>
        <taxon>Gobiaria</taxon>
        <taxon>Gobiiformes</taxon>
        <taxon>Gobioidei</taxon>
        <taxon>Gobiidae</taxon>
        <taxon>Gobionellinae</taxon>
        <taxon>Mugilogobius</taxon>
    </lineage>
</organism>
<evidence type="ECO:0000313" key="2">
    <source>
        <dbReference type="EMBL" id="KAK7886502.1"/>
    </source>
</evidence>
<feature type="domain" description="Integrase core" evidence="1">
    <location>
        <begin position="114"/>
        <end position="252"/>
    </location>
</feature>
<evidence type="ECO:0000313" key="3">
    <source>
        <dbReference type="Proteomes" id="UP001460270"/>
    </source>
</evidence>
<dbReference type="EMBL" id="JBBPFD010000019">
    <property type="protein sequence ID" value="KAK7886502.1"/>
    <property type="molecule type" value="Genomic_DNA"/>
</dbReference>
<dbReference type="Pfam" id="PF24764">
    <property type="entry name" value="rva_4"/>
    <property type="match status" value="1"/>
</dbReference>
<dbReference type="Proteomes" id="UP001460270">
    <property type="component" value="Unassembled WGS sequence"/>
</dbReference>
<sequence>MERDDLIEFYFNLGLKYKDIVQTLDLHGISISERHLHRILRARHLYRQKYDLDTGIDFIIDQLQGPGRDHGYRWTKCKQNGISIRKEDVRLILALLDPVGSQIRQSRRLRRRQYFAAGPNFIWHIDSYDKLKPYGICINGCIDGYSRRIIWLRGAYTNSGPKVIGGYFVEAIELIGGVPKLVRTDMGTENVVIRDIQRYLRSDDEDDRAGDGSYITGASNANQRIESWWGIIRKEGIESWITMLGELKDEGLFCEILISMEIILHPCS</sequence>
<comment type="caution">
    <text evidence="2">The sequence shown here is derived from an EMBL/GenBank/DDBJ whole genome shotgun (WGS) entry which is preliminary data.</text>
</comment>
<proteinExistence type="predicted"/>
<keyword evidence="3" id="KW-1185">Reference proteome</keyword>
<accession>A0AAW0MWK8</accession>
<name>A0AAW0MWK8_9GOBI</name>
<protein>
    <recommendedName>
        <fullName evidence="1">Integrase core domain-containing protein</fullName>
    </recommendedName>
</protein>
<dbReference type="AlphaFoldDB" id="A0AAW0MWK8"/>
<dbReference type="PANTHER" id="PTHR46791:SF13">
    <property type="entry name" value="CLR5 DOMAIN-CONTAINING PROTEIN"/>
    <property type="match status" value="1"/>
</dbReference>
<gene>
    <name evidence="2" type="ORF">WMY93_026123</name>
</gene>
<reference evidence="3" key="1">
    <citation type="submission" date="2024-04" db="EMBL/GenBank/DDBJ databases">
        <title>Salinicola lusitanus LLJ914,a marine bacterium isolated from the Okinawa Trough.</title>
        <authorList>
            <person name="Li J."/>
        </authorList>
    </citation>
    <scope>NUCLEOTIDE SEQUENCE [LARGE SCALE GENOMIC DNA]</scope>
</reference>